<sequence length="915" mass="103048">MSKWRTVTSGVPQGSVLGPARFNIFVSDMDSGIECTLSKFADNTKLCGVVDTLEGRDAIQRDLDRLERWASANRMKFNKAKCKVLHVGRRNPKHDYRLGEEWIESSPEEKDLGVLIDEKLNMSRQCALAAQKANRVLGCIKRGVTSRSREVILPLYPSLVRPHLEYCVQLWGPQYRRDMELSERVQRRATKLIRGLEHLSHEDRLRELGLFSLEKRRLRGDLIVAFQYLKGPTGKLERDCLSGSAVTGQGKLQNKILISALAGPIVDPHVTAVLGKKVALKCIIDVNETITQVSWEKIHGKTSQTIAVHHPEYGISVQGEYQGRVSFKNYSLTDATIILKNVTFSDAGEYICKAVTFPLGNTQSSTTVTVLVEPVVSLTKGPSPLIDGANRTVAATCTAATGKPAAEIDWEGGLGEMESSSTLFPNETVTVVSQYMIVPTRFARGRRITCIVRHPALEKEIRYPHVLDIQYAPEVSVTGYDGNWFIGRENVQLRCNADANPLPMEFMWTRLDGQWPEGLLSVNNTLQFSSPLTYNYTGTYICKVTNSLGQRSDQKTIYILDPPTTTTRLPTVPWHPSTDGITGLATEPRIINFPTSTLPAMQEDSWGTVIGSAVGGALFLILVSVLVGVICYRRRRTFRGDYFAKNYIPPSDMQKESQIDVLQSDDVDSYPDSIKKEIKHPMNSLISKDYLEDPEKTEWNNIDNINRYQERYERPMDYYEGGTLGMKYMGGECYDDNEEDFVSHIDGSVISRRECCNLCYHIADMPFKQTSSVAVAGAVIGAVLALFIITIFVTVLLTPRKKRPSYLDKVIDLPPTHKPSSCEERPSSVPQKEAMLQKEHFALQSQYREKDVGNLEHMKAVNGRHLTCEDEEPREQGLQHMYPVYQQTYYKNWSSRYPQNSGSGRVFINPREHYV</sequence>
<dbReference type="Gene3D" id="2.60.40.10">
    <property type="entry name" value="Immunoglobulins"/>
    <property type="match status" value="3"/>
</dbReference>
<keyword evidence="5" id="KW-0732">Signal</keyword>
<reference evidence="23 24" key="1">
    <citation type="submission" date="2024-06" db="EMBL/GenBank/DDBJ databases">
        <title>The draft genome of Grus japonensis, version 3.</title>
        <authorList>
            <person name="Nabeshima K."/>
            <person name="Suzuki S."/>
            <person name="Onuma M."/>
        </authorList>
    </citation>
    <scope>NUCLEOTIDE SEQUENCE [LARGE SCALE GENOMIC DNA]</scope>
    <source>
        <strain evidence="23 24">451A</strain>
    </source>
</reference>
<feature type="domain" description="Ig-like" evidence="22">
    <location>
        <begin position="374"/>
        <end position="462"/>
    </location>
</feature>
<evidence type="ECO:0000256" key="15">
    <source>
        <dbReference type="ARBA" id="ARBA00023319"/>
    </source>
</evidence>
<keyword evidence="9 21" id="KW-1133">Transmembrane helix</keyword>
<evidence type="ECO:0000256" key="16">
    <source>
        <dbReference type="ARBA" id="ARBA00035006"/>
    </source>
</evidence>
<evidence type="ECO:0000256" key="19">
    <source>
        <dbReference type="ARBA" id="ARBA00082570"/>
    </source>
</evidence>
<dbReference type="InterPro" id="IPR003598">
    <property type="entry name" value="Ig_sub2"/>
</dbReference>
<dbReference type="FunFam" id="2.60.40.10:FF:000378">
    <property type="entry name" value="Nectin cell adhesion molecule 3"/>
    <property type="match status" value="1"/>
</dbReference>
<dbReference type="EMBL" id="BAAFJT010000001">
    <property type="protein sequence ID" value="GAB0177782.1"/>
    <property type="molecule type" value="Genomic_DNA"/>
</dbReference>
<dbReference type="Proteomes" id="UP001623348">
    <property type="component" value="Unassembled WGS sequence"/>
</dbReference>
<keyword evidence="12" id="KW-1015">Disulfide bond</keyword>
<feature type="transmembrane region" description="Helical" evidence="21">
    <location>
        <begin position="773"/>
        <end position="797"/>
    </location>
</feature>
<evidence type="ECO:0000256" key="8">
    <source>
        <dbReference type="ARBA" id="ARBA00022949"/>
    </source>
</evidence>
<keyword evidence="14" id="KW-0628">Postsynaptic cell membrane</keyword>
<dbReference type="GO" id="GO:0042802">
    <property type="term" value="F:identical protein binding"/>
    <property type="evidence" value="ECO:0007669"/>
    <property type="project" value="UniProtKB-ARBA"/>
</dbReference>
<proteinExistence type="inferred from homology"/>
<dbReference type="InterPro" id="IPR013106">
    <property type="entry name" value="Ig_V-set"/>
</dbReference>
<dbReference type="PROSITE" id="PS50835">
    <property type="entry name" value="IG_LIKE"/>
    <property type="match status" value="3"/>
</dbReference>
<dbReference type="FunFam" id="2.60.40.10:FF:000298">
    <property type="entry name" value="Nectin cell adhesion molecule 3"/>
    <property type="match status" value="1"/>
</dbReference>
<dbReference type="FunFam" id="2.60.40.10:FF:000511">
    <property type="entry name" value="Nectin cell adhesion molecule 3"/>
    <property type="match status" value="1"/>
</dbReference>
<evidence type="ECO:0000256" key="14">
    <source>
        <dbReference type="ARBA" id="ARBA00023257"/>
    </source>
</evidence>
<dbReference type="GO" id="GO:0007155">
    <property type="term" value="P:cell adhesion"/>
    <property type="evidence" value="ECO:0007669"/>
    <property type="project" value="UniProtKB-KW"/>
</dbReference>
<evidence type="ECO:0000313" key="24">
    <source>
        <dbReference type="Proteomes" id="UP001623348"/>
    </source>
</evidence>
<comment type="caution">
    <text evidence="23">The sequence shown here is derived from an EMBL/GenBank/DDBJ whole genome shotgun (WGS) entry which is preliminary data.</text>
</comment>
<protein>
    <recommendedName>
        <fullName evidence="18">Nectin-3</fullName>
    </recommendedName>
    <alternativeName>
        <fullName evidence="19">Nectin cell adhesion molecule 3</fullName>
    </alternativeName>
    <alternativeName>
        <fullName evidence="20">Poliovirus receptor-related protein 3</fullName>
    </alternativeName>
</protein>
<dbReference type="CDD" id="cd05887">
    <property type="entry name" value="IgV_1_Nectin-3_like"/>
    <property type="match status" value="1"/>
</dbReference>
<dbReference type="SMART" id="SM00409">
    <property type="entry name" value="IG"/>
    <property type="match status" value="2"/>
</dbReference>
<keyword evidence="15" id="KW-0393">Immunoglobulin domain</keyword>
<keyword evidence="13" id="KW-0325">Glycoprotein</keyword>
<comment type="subcellular location">
    <subcellularLocation>
        <location evidence="1">Cell junction</location>
        <location evidence="1">Adherens junction</location>
    </subcellularLocation>
    <subcellularLocation>
        <location evidence="16">Postsynaptic cell membrane</location>
        <topology evidence="16">Single-pass type I membrane protein</topology>
    </subcellularLocation>
</comment>
<name>A0ABC9VYI0_GRUJA</name>
<dbReference type="PANTHER" id="PTHR23277">
    <property type="entry name" value="NECTIN-RELATED"/>
    <property type="match status" value="1"/>
</dbReference>
<dbReference type="InterPro" id="IPR036179">
    <property type="entry name" value="Ig-like_dom_sf"/>
</dbReference>
<evidence type="ECO:0000256" key="4">
    <source>
        <dbReference type="ARBA" id="ARBA00022692"/>
    </source>
</evidence>
<evidence type="ECO:0000259" key="22">
    <source>
        <dbReference type="PROSITE" id="PS50835"/>
    </source>
</evidence>
<evidence type="ECO:0000256" key="17">
    <source>
        <dbReference type="ARBA" id="ARBA00065327"/>
    </source>
</evidence>
<evidence type="ECO:0000256" key="6">
    <source>
        <dbReference type="ARBA" id="ARBA00022737"/>
    </source>
</evidence>
<evidence type="ECO:0000256" key="21">
    <source>
        <dbReference type="SAM" id="Phobius"/>
    </source>
</evidence>
<keyword evidence="8" id="KW-0965">Cell junction</keyword>
<dbReference type="InterPro" id="IPR000477">
    <property type="entry name" value="RT_dom"/>
</dbReference>
<evidence type="ECO:0000256" key="11">
    <source>
        <dbReference type="ARBA" id="ARBA00023136"/>
    </source>
</evidence>
<comment type="subunit">
    <text evidence="17">Cis- and trans-homodimer. Can form trans-heterodimers with NECTIN1, NECTIN2, PVR, IGSF4B/Necl-1 and with IGSF4. Interaction between NECTIN1 and NECTIN3 on the pre- and postsynaptic sites, respectively, initiates the formation of puncta adherentia junctions between axons and dendrites. Interacts (via Cytoplasmic domain) with AFDN, providing a connection with the actin cytoskeleton. Binds with low affinity to TIGIT.</text>
</comment>
<dbReference type="InterPro" id="IPR033319">
    <property type="entry name" value="Nectin-3_IgV_dom"/>
</dbReference>
<evidence type="ECO:0000256" key="1">
    <source>
        <dbReference type="ARBA" id="ARBA00004536"/>
    </source>
</evidence>
<dbReference type="InterPro" id="IPR007110">
    <property type="entry name" value="Ig-like_dom"/>
</dbReference>
<dbReference type="GO" id="GO:0050839">
    <property type="term" value="F:cell adhesion molecule binding"/>
    <property type="evidence" value="ECO:0007669"/>
    <property type="project" value="UniProtKB-ARBA"/>
</dbReference>
<dbReference type="GO" id="GO:0045211">
    <property type="term" value="C:postsynaptic membrane"/>
    <property type="evidence" value="ECO:0007669"/>
    <property type="project" value="UniProtKB-SubCell"/>
</dbReference>
<keyword evidence="10" id="KW-0770">Synapse</keyword>
<keyword evidence="4 21" id="KW-0812">Transmembrane</keyword>
<dbReference type="Pfam" id="PF00078">
    <property type="entry name" value="RVT_1"/>
    <property type="match status" value="1"/>
</dbReference>
<evidence type="ECO:0000256" key="5">
    <source>
        <dbReference type="ARBA" id="ARBA00022729"/>
    </source>
</evidence>
<feature type="domain" description="Ig-like" evidence="22">
    <location>
        <begin position="264"/>
        <end position="369"/>
    </location>
</feature>
<keyword evidence="3" id="KW-1003">Cell membrane</keyword>
<keyword evidence="6" id="KW-0677">Repeat</keyword>
<feature type="transmembrane region" description="Helical" evidence="21">
    <location>
        <begin position="606"/>
        <end position="632"/>
    </location>
</feature>
<dbReference type="SUPFAM" id="SSF48726">
    <property type="entry name" value="Immunoglobulin"/>
    <property type="match status" value="3"/>
</dbReference>
<dbReference type="Pfam" id="PF08205">
    <property type="entry name" value="C2-set_2"/>
    <property type="match status" value="1"/>
</dbReference>
<evidence type="ECO:0000256" key="13">
    <source>
        <dbReference type="ARBA" id="ARBA00023180"/>
    </source>
</evidence>
<dbReference type="GO" id="GO:0005912">
    <property type="term" value="C:adherens junction"/>
    <property type="evidence" value="ECO:0007669"/>
    <property type="project" value="UniProtKB-SubCell"/>
</dbReference>
<gene>
    <name evidence="23" type="ORF">GRJ2_000243500</name>
</gene>
<evidence type="ECO:0000256" key="20">
    <source>
        <dbReference type="ARBA" id="ARBA00083946"/>
    </source>
</evidence>
<evidence type="ECO:0000256" key="9">
    <source>
        <dbReference type="ARBA" id="ARBA00022989"/>
    </source>
</evidence>
<evidence type="ECO:0000256" key="7">
    <source>
        <dbReference type="ARBA" id="ARBA00022889"/>
    </source>
</evidence>
<dbReference type="CDD" id="cd07704">
    <property type="entry name" value="IgC1_2_Nectin-3-4_like"/>
    <property type="match status" value="1"/>
</dbReference>
<dbReference type="Pfam" id="PF07686">
    <property type="entry name" value="V-set"/>
    <property type="match status" value="1"/>
</dbReference>
<dbReference type="InterPro" id="IPR033320">
    <property type="entry name" value="IgC1_2_Nectin-3-4-like"/>
</dbReference>
<evidence type="ECO:0000256" key="18">
    <source>
        <dbReference type="ARBA" id="ARBA00069651"/>
    </source>
</evidence>
<comment type="similarity">
    <text evidence="2">Belongs to the nectin family.</text>
</comment>
<keyword evidence="11 21" id="KW-0472">Membrane</keyword>
<dbReference type="PANTHER" id="PTHR23277:SF12">
    <property type="entry name" value="NECTIN-3"/>
    <property type="match status" value="1"/>
</dbReference>
<evidence type="ECO:0000256" key="12">
    <source>
        <dbReference type="ARBA" id="ARBA00023157"/>
    </source>
</evidence>
<evidence type="ECO:0000256" key="10">
    <source>
        <dbReference type="ARBA" id="ARBA00023018"/>
    </source>
</evidence>
<evidence type="ECO:0000313" key="23">
    <source>
        <dbReference type="EMBL" id="GAB0177782.1"/>
    </source>
</evidence>
<dbReference type="AlphaFoldDB" id="A0ABC9VYI0"/>
<feature type="domain" description="Ig-like" evidence="22">
    <location>
        <begin position="473"/>
        <end position="558"/>
    </location>
</feature>
<dbReference type="InterPro" id="IPR003599">
    <property type="entry name" value="Ig_sub"/>
</dbReference>
<keyword evidence="24" id="KW-1185">Reference proteome</keyword>
<dbReference type="InterPro" id="IPR013162">
    <property type="entry name" value="CD80_C2-set"/>
</dbReference>
<keyword evidence="7" id="KW-0130">Cell adhesion</keyword>
<evidence type="ECO:0000256" key="2">
    <source>
        <dbReference type="ARBA" id="ARBA00007810"/>
    </source>
</evidence>
<dbReference type="InterPro" id="IPR013783">
    <property type="entry name" value="Ig-like_fold"/>
</dbReference>
<dbReference type="InterPro" id="IPR051427">
    <property type="entry name" value="Nectin/Nectin-like"/>
</dbReference>
<organism evidence="23 24">
    <name type="scientific">Grus japonensis</name>
    <name type="common">Japanese crane</name>
    <name type="synonym">Red-crowned crane</name>
    <dbReference type="NCBI Taxonomy" id="30415"/>
    <lineage>
        <taxon>Eukaryota</taxon>
        <taxon>Metazoa</taxon>
        <taxon>Chordata</taxon>
        <taxon>Craniata</taxon>
        <taxon>Vertebrata</taxon>
        <taxon>Euteleostomi</taxon>
        <taxon>Archelosauria</taxon>
        <taxon>Archosauria</taxon>
        <taxon>Dinosauria</taxon>
        <taxon>Saurischia</taxon>
        <taxon>Theropoda</taxon>
        <taxon>Coelurosauria</taxon>
        <taxon>Aves</taxon>
        <taxon>Neognathae</taxon>
        <taxon>Neoaves</taxon>
        <taxon>Gruiformes</taxon>
        <taxon>Gruidae</taxon>
        <taxon>Grus</taxon>
    </lineage>
</organism>
<dbReference type="SMART" id="SM00408">
    <property type="entry name" value="IGc2"/>
    <property type="match status" value="2"/>
</dbReference>
<evidence type="ECO:0000256" key="3">
    <source>
        <dbReference type="ARBA" id="ARBA00022475"/>
    </source>
</evidence>
<accession>A0ABC9VYI0</accession>